<comment type="caution">
    <text evidence="7">The sequence shown here is derived from an EMBL/GenBank/DDBJ whole genome shotgun (WGS) entry which is preliminary data.</text>
</comment>
<dbReference type="PANTHER" id="PTHR10057:SF0">
    <property type="entry name" value="TRANSLOCATOR PROTEIN"/>
    <property type="match status" value="1"/>
</dbReference>
<dbReference type="EMBL" id="JAIGNK010000002">
    <property type="protein sequence ID" value="MBX7457727.1"/>
    <property type="molecule type" value="Genomic_DNA"/>
</dbReference>
<sequence length="185" mass="20354">MNMLASRGQLRASFIRWALFLVPLCVLLGFLSGQVGAGPGSAWFQALVKPDIYPEPKWFGIVWTILYIMIGLSVALVASAWGARGRTAALWVFAVHFALNIAWTPTFFAAQQITIALFVLVAIVLSLLVVIALFWKVRRLAAVLLLPYLAWVCFATLLNYEFMRLNPGADGGSQGEAVERVRIGN</sequence>
<proteinExistence type="inferred from homology"/>
<reference evidence="7 8" key="1">
    <citation type="submission" date="2021-08" db="EMBL/GenBank/DDBJ databases">
        <title>Comparative Genomics Analysis of the Genus Qipengyuania Reveals Extensive Genetic Diversity and Metabolic Versatility, Including the Description of Fifteen Novel Species.</title>
        <authorList>
            <person name="Liu Y."/>
        </authorList>
    </citation>
    <scope>NUCLEOTIDE SEQUENCE [LARGE SCALE GENOMIC DNA]</scope>
    <source>
        <strain evidence="7 8">1NDH17</strain>
    </source>
</reference>
<keyword evidence="4 6" id="KW-1133">Transmembrane helix</keyword>
<dbReference type="Proteomes" id="UP000783253">
    <property type="component" value="Unassembled WGS sequence"/>
</dbReference>
<evidence type="ECO:0000313" key="8">
    <source>
        <dbReference type="Proteomes" id="UP000783253"/>
    </source>
</evidence>
<dbReference type="InterPro" id="IPR004307">
    <property type="entry name" value="TspO_MBR"/>
</dbReference>
<feature type="transmembrane region" description="Helical" evidence="6">
    <location>
        <begin position="88"/>
        <end position="109"/>
    </location>
</feature>
<feature type="transmembrane region" description="Helical" evidence="6">
    <location>
        <begin position="142"/>
        <end position="160"/>
    </location>
</feature>
<evidence type="ECO:0000256" key="3">
    <source>
        <dbReference type="ARBA" id="ARBA00022692"/>
    </source>
</evidence>
<dbReference type="PIRSF" id="PIRSF005859">
    <property type="entry name" value="PBR"/>
    <property type="match status" value="1"/>
</dbReference>
<evidence type="ECO:0000256" key="1">
    <source>
        <dbReference type="ARBA" id="ARBA00004141"/>
    </source>
</evidence>
<organism evidence="7 8">
    <name type="scientific">Qipengyuania polymorpha</name>
    <dbReference type="NCBI Taxonomy" id="2867234"/>
    <lineage>
        <taxon>Bacteria</taxon>
        <taxon>Pseudomonadati</taxon>
        <taxon>Pseudomonadota</taxon>
        <taxon>Alphaproteobacteria</taxon>
        <taxon>Sphingomonadales</taxon>
        <taxon>Erythrobacteraceae</taxon>
        <taxon>Qipengyuania</taxon>
    </lineage>
</organism>
<keyword evidence="8" id="KW-1185">Reference proteome</keyword>
<accession>A0ABS7IW43</accession>
<gene>
    <name evidence="7" type="ORF">K3152_05675</name>
</gene>
<feature type="transmembrane region" description="Helical" evidence="6">
    <location>
        <begin position="115"/>
        <end position="135"/>
    </location>
</feature>
<evidence type="ECO:0000256" key="6">
    <source>
        <dbReference type="SAM" id="Phobius"/>
    </source>
</evidence>
<comment type="subcellular location">
    <subcellularLocation>
        <location evidence="1">Membrane</location>
        <topology evidence="1">Multi-pass membrane protein</topology>
    </subcellularLocation>
</comment>
<evidence type="ECO:0000256" key="4">
    <source>
        <dbReference type="ARBA" id="ARBA00022989"/>
    </source>
</evidence>
<feature type="transmembrane region" description="Helical" evidence="6">
    <location>
        <begin position="61"/>
        <end position="81"/>
    </location>
</feature>
<dbReference type="Gene3D" id="1.20.1260.100">
    <property type="entry name" value="TspO/MBR protein"/>
    <property type="match status" value="1"/>
</dbReference>
<protein>
    <submittedName>
        <fullName evidence="7">Tryptophan-rich sensory protein</fullName>
    </submittedName>
</protein>
<dbReference type="Pfam" id="PF03073">
    <property type="entry name" value="TspO_MBR"/>
    <property type="match status" value="1"/>
</dbReference>
<dbReference type="RefSeq" id="WP_221573163.1">
    <property type="nucleotide sequence ID" value="NZ_JAIGNK010000002.1"/>
</dbReference>
<keyword evidence="5 6" id="KW-0472">Membrane</keyword>
<dbReference type="CDD" id="cd15904">
    <property type="entry name" value="TSPO_MBR"/>
    <property type="match status" value="1"/>
</dbReference>
<evidence type="ECO:0000313" key="7">
    <source>
        <dbReference type="EMBL" id="MBX7457727.1"/>
    </source>
</evidence>
<evidence type="ECO:0000256" key="5">
    <source>
        <dbReference type="ARBA" id="ARBA00023136"/>
    </source>
</evidence>
<evidence type="ECO:0000256" key="2">
    <source>
        <dbReference type="ARBA" id="ARBA00007524"/>
    </source>
</evidence>
<comment type="similarity">
    <text evidence="2">Belongs to the TspO/BZRP family.</text>
</comment>
<keyword evidence="3 6" id="KW-0812">Transmembrane</keyword>
<dbReference type="PANTHER" id="PTHR10057">
    <property type="entry name" value="PERIPHERAL-TYPE BENZODIAZEPINE RECEPTOR"/>
    <property type="match status" value="1"/>
</dbReference>
<name>A0ABS7IW43_9SPHN</name>
<dbReference type="InterPro" id="IPR038330">
    <property type="entry name" value="TspO/MBR-related_sf"/>
</dbReference>